<evidence type="ECO:0000259" key="2">
    <source>
        <dbReference type="PROSITE" id="PS50004"/>
    </source>
</evidence>
<dbReference type="CDD" id="cd00030">
    <property type="entry name" value="C2"/>
    <property type="match status" value="1"/>
</dbReference>
<dbReference type="Gene3D" id="2.60.40.150">
    <property type="entry name" value="C2 domain"/>
    <property type="match status" value="1"/>
</dbReference>
<dbReference type="Proteomes" id="UP000570595">
    <property type="component" value="Unassembled WGS sequence"/>
</dbReference>
<dbReference type="PANTHER" id="PTHR47052">
    <property type="entry name" value="CONSERVED SERINE PROLINE-RICH PROTEIN (AFU_ORTHOLOGUE AFUA_2G01790)"/>
    <property type="match status" value="1"/>
</dbReference>
<proteinExistence type="predicted"/>
<gene>
    <name evidence="3" type="primary">PPP3CA_3</name>
    <name evidence="4" type="synonym">PPP3CA_1</name>
    <name evidence="4" type="ORF">FOL46_002210</name>
    <name evidence="3" type="ORF">FOZ61_007898</name>
</gene>
<dbReference type="SUPFAM" id="SSF49562">
    <property type="entry name" value="C2 domain (Calcium/lipid-binding domain, CaLB)"/>
    <property type="match status" value="1"/>
</dbReference>
<sequence length="287" mass="30834">MSYQYNAVRVEVRYARNLHDTEFFGKMDPYCVVQLGKGKKFKTKVQKDVGSNPTWNETTILQYGMEPEMTFKVMDKESIKDDDFVGSATVSMAAVASAGRWSGDLALYRSKDKPAGSLSVAITMLPETAAPMMSGGPPVVTATVMGGGPPPPAMMMPGMQQQQPVAATVISSGAPSAPYGGAAAYGATAPPPYQQQQPPAPYGYQAQQGYTPTGAVPMVAATAVGAYGAQQMYGHQQGVIPMYHEDDKKKKKKDKKDKKDKKHKKDKKDKKHKRGGYDSSSSGSSSD</sequence>
<dbReference type="OrthoDB" id="447506at2759"/>
<reference evidence="5 6" key="1">
    <citation type="submission" date="2020-04" db="EMBL/GenBank/DDBJ databases">
        <title>Perkinsus olseni comparative genomics.</title>
        <authorList>
            <person name="Bogema D.R."/>
        </authorList>
    </citation>
    <scope>NUCLEOTIDE SEQUENCE [LARGE SCALE GENOMIC DNA]</scope>
    <source>
        <strain evidence="3">ATCC PRA-179</strain>
        <strain evidence="4">ATCC PRA-31</strain>
    </source>
</reference>
<evidence type="ECO:0000313" key="4">
    <source>
        <dbReference type="EMBL" id="KAF4675270.1"/>
    </source>
</evidence>
<feature type="region of interest" description="Disordered" evidence="1">
    <location>
        <begin position="241"/>
        <end position="287"/>
    </location>
</feature>
<dbReference type="PANTHER" id="PTHR47052:SF3">
    <property type="entry name" value="INGRESSION PROTEIN 1"/>
    <property type="match status" value="1"/>
</dbReference>
<accession>A0A7J6MHI3</accession>
<feature type="domain" description="C2" evidence="2">
    <location>
        <begin position="1"/>
        <end position="105"/>
    </location>
</feature>
<dbReference type="InterPro" id="IPR052981">
    <property type="entry name" value="Ingression_C2_domain"/>
</dbReference>
<evidence type="ECO:0000313" key="6">
    <source>
        <dbReference type="Proteomes" id="UP000572268"/>
    </source>
</evidence>
<dbReference type="SMART" id="SM00239">
    <property type="entry name" value="C2"/>
    <property type="match status" value="1"/>
</dbReference>
<dbReference type="PROSITE" id="PS50004">
    <property type="entry name" value="C2"/>
    <property type="match status" value="1"/>
</dbReference>
<protein>
    <submittedName>
        <fullName evidence="3">Serine/threonine-protein phosphatase 2B catalytic subunit alpha</fullName>
    </submittedName>
</protein>
<dbReference type="EMBL" id="JABANN010000017">
    <property type="protein sequence ID" value="KAF4675270.1"/>
    <property type="molecule type" value="Genomic_DNA"/>
</dbReference>
<feature type="compositionally biased region" description="Basic residues" evidence="1">
    <location>
        <begin position="249"/>
        <end position="274"/>
    </location>
</feature>
<dbReference type="Proteomes" id="UP000572268">
    <property type="component" value="Unassembled WGS sequence"/>
</dbReference>
<dbReference type="AlphaFoldDB" id="A0A7J6MHI3"/>
<dbReference type="Pfam" id="PF00168">
    <property type="entry name" value="C2"/>
    <property type="match status" value="1"/>
</dbReference>
<name>A0A7J6MHI3_PEROL</name>
<evidence type="ECO:0000256" key="1">
    <source>
        <dbReference type="SAM" id="MobiDB-lite"/>
    </source>
</evidence>
<evidence type="ECO:0000313" key="5">
    <source>
        <dbReference type="Proteomes" id="UP000570595"/>
    </source>
</evidence>
<dbReference type="InterPro" id="IPR000008">
    <property type="entry name" value="C2_dom"/>
</dbReference>
<evidence type="ECO:0000313" key="3">
    <source>
        <dbReference type="EMBL" id="KAF4670887.1"/>
    </source>
</evidence>
<organism evidence="3 5">
    <name type="scientific">Perkinsus olseni</name>
    <name type="common">Perkinsus atlanticus</name>
    <dbReference type="NCBI Taxonomy" id="32597"/>
    <lineage>
        <taxon>Eukaryota</taxon>
        <taxon>Sar</taxon>
        <taxon>Alveolata</taxon>
        <taxon>Perkinsozoa</taxon>
        <taxon>Perkinsea</taxon>
        <taxon>Perkinsida</taxon>
        <taxon>Perkinsidae</taxon>
        <taxon>Perkinsus</taxon>
    </lineage>
</organism>
<dbReference type="InterPro" id="IPR035892">
    <property type="entry name" value="C2_domain_sf"/>
</dbReference>
<comment type="caution">
    <text evidence="3">The sequence shown here is derived from an EMBL/GenBank/DDBJ whole genome shotgun (WGS) entry which is preliminary data.</text>
</comment>
<dbReference type="EMBL" id="JABAHT010000005">
    <property type="protein sequence ID" value="KAF4670887.1"/>
    <property type="molecule type" value="Genomic_DNA"/>
</dbReference>